<protein>
    <submittedName>
        <fullName evidence="6">Patatin</fullName>
    </submittedName>
</protein>
<gene>
    <name evidence="6" type="ORF">DEH80_09220</name>
</gene>
<proteinExistence type="predicted"/>
<dbReference type="PANTHER" id="PTHR14226:SF29">
    <property type="entry name" value="NEUROPATHY TARGET ESTERASE SWS"/>
    <property type="match status" value="1"/>
</dbReference>
<evidence type="ECO:0000259" key="5">
    <source>
        <dbReference type="PROSITE" id="PS51635"/>
    </source>
</evidence>
<sequence>MTDGTPHPSPPTLADWLALEPFGLTLSSGFFGFFAHAGVVQALAERKLQPASLSGSSAGALIGASWAAGLSPSAIAERLLVLDKTDFWDPFPGAGLIRGKRFERLLESWLPVQRLEDCRVPLALSVYDVFARKTRVLTQGPLARAVRASCAVPLMFHPVWIRGRAYLDGGVQDRPGLAGMTQSRVLYHHLASRSPWRSADGAHTVIPERPGLIALVLDDLPRAGPDALDRGVEAYHMALALTRAALDQPAPAHVLHVGP</sequence>
<dbReference type="InterPro" id="IPR050301">
    <property type="entry name" value="NTE"/>
</dbReference>
<keyword evidence="2 4" id="KW-0442">Lipid degradation</keyword>
<dbReference type="PANTHER" id="PTHR14226">
    <property type="entry name" value="NEUROPATHY TARGET ESTERASE/SWISS CHEESE D.MELANOGASTER"/>
    <property type="match status" value="1"/>
</dbReference>
<evidence type="ECO:0000313" key="7">
    <source>
        <dbReference type="Proteomes" id="UP000251800"/>
    </source>
</evidence>
<dbReference type="GO" id="GO:0016787">
    <property type="term" value="F:hydrolase activity"/>
    <property type="evidence" value="ECO:0007669"/>
    <property type="project" value="UniProtKB-UniRule"/>
</dbReference>
<organism evidence="6 7">
    <name type="scientific">Abyssibacter profundi</name>
    <dbReference type="NCBI Taxonomy" id="2182787"/>
    <lineage>
        <taxon>Bacteria</taxon>
        <taxon>Pseudomonadati</taxon>
        <taxon>Pseudomonadota</taxon>
        <taxon>Gammaproteobacteria</taxon>
        <taxon>Chromatiales</taxon>
        <taxon>Oceanococcaceae</taxon>
        <taxon>Abyssibacter</taxon>
    </lineage>
</organism>
<dbReference type="GO" id="GO:0016042">
    <property type="term" value="P:lipid catabolic process"/>
    <property type="evidence" value="ECO:0007669"/>
    <property type="project" value="UniProtKB-UniRule"/>
</dbReference>
<evidence type="ECO:0000256" key="1">
    <source>
        <dbReference type="ARBA" id="ARBA00022801"/>
    </source>
</evidence>
<feature type="domain" description="PNPLA" evidence="5">
    <location>
        <begin position="24"/>
        <end position="181"/>
    </location>
</feature>
<comment type="caution">
    <text evidence="6">The sequence shown here is derived from an EMBL/GenBank/DDBJ whole genome shotgun (WGS) entry which is preliminary data.</text>
</comment>
<dbReference type="Proteomes" id="UP000251800">
    <property type="component" value="Unassembled WGS sequence"/>
</dbReference>
<name>A0A363UKP4_9GAMM</name>
<keyword evidence="7" id="KW-1185">Reference proteome</keyword>
<reference evidence="6 7" key="1">
    <citation type="submission" date="2018-05" db="EMBL/GenBank/DDBJ databases">
        <title>Abyssibacter profundi OUC007T gen. nov., sp. nov, a marine bacterium isolated from seawater of the Mariana Trench.</title>
        <authorList>
            <person name="Zhou S."/>
        </authorList>
    </citation>
    <scope>NUCLEOTIDE SEQUENCE [LARGE SCALE GENOMIC DNA]</scope>
    <source>
        <strain evidence="6 7">OUC007</strain>
    </source>
</reference>
<dbReference type="PROSITE" id="PS51635">
    <property type="entry name" value="PNPLA"/>
    <property type="match status" value="1"/>
</dbReference>
<keyword evidence="1 4" id="KW-0378">Hydrolase</keyword>
<feature type="short sequence motif" description="DGA/G" evidence="4">
    <location>
        <begin position="168"/>
        <end position="170"/>
    </location>
</feature>
<dbReference type="RefSeq" id="WP_109720206.1">
    <property type="nucleotide sequence ID" value="NZ_QEQK01000007.1"/>
</dbReference>
<evidence type="ECO:0000256" key="4">
    <source>
        <dbReference type="PROSITE-ProRule" id="PRU01161"/>
    </source>
</evidence>
<accession>A0A363UKP4</accession>
<evidence type="ECO:0000256" key="2">
    <source>
        <dbReference type="ARBA" id="ARBA00022963"/>
    </source>
</evidence>
<evidence type="ECO:0000256" key="3">
    <source>
        <dbReference type="ARBA" id="ARBA00023098"/>
    </source>
</evidence>
<dbReference type="OrthoDB" id="5290098at2"/>
<evidence type="ECO:0000313" key="6">
    <source>
        <dbReference type="EMBL" id="PWN55991.1"/>
    </source>
</evidence>
<dbReference type="EMBL" id="QEQK01000007">
    <property type="protein sequence ID" value="PWN55991.1"/>
    <property type="molecule type" value="Genomic_DNA"/>
</dbReference>
<dbReference type="AlphaFoldDB" id="A0A363UKP4"/>
<dbReference type="SUPFAM" id="SSF52151">
    <property type="entry name" value="FabD/lysophospholipase-like"/>
    <property type="match status" value="1"/>
</dbReference>
<comment type="caution">
    <text evidence="4">Lacks conserved residue(s) required for the propagation of feature annotation.</text>
</comment>
<feature type="active site" description="Nucleophile" evidence="4">
    <location>
        <position position="57"/>
    </location>
</feature>
<feature type="short sequence motif" description="GXSXG" evidence="4">
    <location>
        <begin position="55"/>
        <end position="59"/>
    </location>
</feature>
<dbReference type="InterPro" id="IPR016035">
    <property type="entry name" value="Acyl_Trfase/lysoPLipase"/>
</dbReference>
<dbReference type="InterPro" id="IPR002641">
    <property type="entry name" value="PNPLA_dom"/>
</dbReference>
<dbReference type="Gene3D" id="3.40.1090.10">
    <property type="entry name" value="Cytosolic phospholipase A2 catalytic domain"/>
    <property type="match status" value="2"/>
</dbReference>
<keyword evidence="3 4" id="KW-0443">Lipid metabolism</keyword>
<feature type="active site" description="Proton acceptor" evidence="4">
    <location>
        <position position="168"/>
    </location>
</feature>
<dbReference type="Pfam" id="PF01734">
    <property type="entry name" value="Patatin"/>
    <property type="match status" value="1"/>
</dbReference>